<evidence type="ECO:0000313" key="3">
    <source>
        <dbReference type="EMBL" id="ESU27348.1"/>
    </source>
</evidence>
<organism evidence="3 4">
    <name type="scientific">Flavobacterium limnosediminis JC2902</name>
    <dbReference type="NCBI Taxonomy" id="1341181"/>
    <lineage>
        <taxon>Bacteria</taxon>
        <taxon>Pseudomonadati</taxon>
        <taxon>Bacteroidota</taxon>
        <taxon>Flavobacteriia</taxon>
        <taxon>Flavobacteriales</taxon>
        <taxon>Flavobacteriaceae</taxon>
        <taxon>Flavobacterium</taxon>
    </lineage>
</organism>
<dbReference type="PROSITE" id="PS51257">
    <property type="entry name" value="PROKAR_LIPOPROTEIN"/>
    <property type="match status" value="1"/>
</dbReference>
<dbReference type="PATRIC" id="fig|1341181.4.peg.2015"/>
<evidence type="ECO:0000313" key="4">
    <source>
        <dbReference type="Proteomes" id="UP000018004"/>
    </source>
</evidence>
<dbReference type="RefSeq" id="WP_023579635.1">
    <property type="nucleotide sequence ID" value="NZ_AVGG01000011.1"/>
</dbReference>
<gene>
    <name evidence="3" type="ORF">FLJC2902T_20530</name>
</gene>
<dbReference type="OrthoDB" id="1376397at2"/>
<feature type="signal peptide" evidence="1">
    <location>
        <begin position="1"/>
        <end position="21"/>
    </location>
</feature>
<comment type="caution">
    <text evidence="3">The sequence shown here is derived from an EMBL/GenBank/DDBJ whole genome shotgun (WGS) entry which is preliminary data.</text>
</comment>
<reference evidence="3 4" key="1">
    <citation type="submission" date="2013-08" db="EMBL/GenBank/DDBJ databases">
        <title>Flavobacterium limnosediminis JC2902 genome sequencing.</title>
        <authorList>
            <person name="Lee K."/>
            <person name="Yi H."/>
            <person name="Park S."/>
            <person name="Chun J."/>
        </authorList>
    </citation>
    <scope>NUCLEOTIDE SEQUENCE [LARGE SCALE GENOMIC DNA]</scope>
    <source>
        <strain evidence="3 4">JC2902</strain>
    </source>
</reference>
<evidence type="ECO:0000259" key="2">
    <source>
        <dbReference type="Pfam" id="PF13648"/>
    </source>
</evidence>
<evidence type="ECO:0000256" key="1">
    <source>
        <dbReference type="SAM" id="SignalP"/>
    </source>
</evidence>
<protein>
    <recommendedName>
        <fullName evidence="2">Lipocalin-like domain-containing protein</fullName>
    </recommendedName>
</protein>
<dbReference type="Proteomes" id="UP000018004">
    <property type="component" value="Unassembled WGS sequence"/>
</dbReference>
<dbReference type="eggNOG" id="ENOG503385F">
    <property type="taxonomic scope" value="Bacteria"/>
</dbReference>
<dbReference type="AlphaFoldDB" id="V6SKX3"/>
<dbReference type="Pfam" id="PF13648">
    <property type="entry name" value="Lipocalin_4"/>
    <property type="match status" value="1"/>
</dbReference>
<feature type="domain" description="Lipocalin-like" evidence="2">
    <location>
        <begin position="33"/>
        <end position="139"/>
    </location>
</feature>
<name>V6SKX3_9FLAO</name>
<accession>V6SKX3</accession>
<keyword evidence="4" id="KW-1185">Reference proteome</keyword>
<dbReference type="InterPro" id="IPR024311">
    <property type="entry name" value="Lipocalin-like"/>
</dbReference>
<proteinExistence type="predicted"/>
<feature type="chain" id="PRO_5004750776" description="Lipocalin-like domain-containing protein" evidence="1">
    <location>
        <begin position="22"/>
        <end position="169"/>
    </location>
</feature>
<dbReference type="EMBL" id="AVGG01000011">
    <property type="protein sequence ID" value="ESU27348.1"/>
    <property type="molecule type" value="Genomic_DNA"/>
</dbReference>
<sequence>MKNKILLLVSALGLLVSCNNDDNNNSDSSSSPVGTYRMTAFTISEAQDLNGDGTASVNQMSEMDCMNESFMTLNADHTFTYDDKGIDISFDGENETIACYDDGDVTGSWSVTGNVLTLTYTFEGEEVVDMYTVSGSTITMTVPDGEAVGMVEGNPVYVAADIQAVYTKQ</sequence>
<keyword evidence="1" id="KW-0732">Signal</keyword>